<evidence type="ECO:0000256" key="1">
    <source>
        <dbReference type="ARBA" id="ARBA00004571"/>
    </source>
</evidence>
<feature type="non-terminal residue" evidence="14">
    <location>
        <position position="1"/>
    </location>
</feature>
<dbReference type="InterPro" id="IPR036942">
    <property type="entry name" value="Beta-barrel_TonB_sf"/>
</dbReference>
<name>A0A7V5PQV5_CALAY</name>
<organism evidence="14">
    <name type="scientific">Caldithrix abyssi</name>
    <dbReference type="NCBI Taxonomy" id="187145"/>
    <lineage>
        <taxon>Bacteria</taxon>
        <taxon>Pseudomonadati</taxon>
        <taxon>Calditrichota</taxon>
        <taxon>Calditrichia</taxon>
        <taxon>Calditrichales</taxon>
        <taxon>Calditrichaceae</taxon>
        <taxon>Caldithrix</taxon>
    </lineage>
</organism>
<evidence type="ECO:0000259" key="13">
    <source>
        <dbReference type="Pfam" id="PF07715"/>
    </source>
</evidence>
<keyword evidence="9 10" id="KW-0998">Cell outer membrane</keyword>
<feature type="domain" description="TonB-dependent receptor-like beta-barrel" evidence="12">
    <location>
        <begin position="260"/>
        <end position="660"/>
    </location>
</feature>
<dbReference type="Proteomes" id="UP000886124">
    <property type="component" value="Unassembled WGS sequence"/>
</dbReference>
<accession>A0A7V5PQV5</accession>
<dbReference type="InterPro" id="IPR000531">
    <property type="entry name" value="Beta-barrel_TonB"/>
</dbReference>
<dbReference type="Gene3D" id="2.170.130.10">
    <property type="entry name" value="TonB-dependent receptor, plug domain"/>
    <property type="match status" value="1"/>
</dbReference>
<evidence type="ECO:0000256" key="7">
    <source>
        <dbReference type="ARBA" id="ARBA00023136"/>
    </source>
</evidence>
<evidence type="ECO:0000256" key="3">
    <source>
        <dbReference type="ARBA" id="ARBA00022452"/>
    </source>
</evidence>
<evidence type="ECO:0000256" key="2">
    <source>
        <dbReference type="ARBA" id="ARBA00022448"/>
    </source>
</evidence>
<comment type="subcellular location">
    <subcellularLocation>
        <location evidence="1 10">Cell outer membrane</location>
        <topology evidence="1 10">Multi-pass membrane protein</topology>
    </subcellularLocation>
</comment>
<dbReference type="InterPro" id="IPR037066">
    <property type="entry name" value="Plug_dom_sf"/>
</dbReference>
<dbReference type="PANTHER" id="PTHR30069:SF29">
    <property type="entry name" value="HEMOGLOBIN AND HEMOGLOBIN-HAPTOGLOBIN-BINDING PROTEIN 1-RELATED"/>
    <property type="match status" value="1"/>
</dbReference>
<evidence type="ECO:0000259" key="12">
    <source>
        <dbReference type="Pfam" id="PF00593"/>
    </source>
</evidence>
<dbReference type="InterPro" id="IPR012910">
    <property type="entry name" value="Plug_dom"/>
</dbReference>
<gene>
    <name evidence="14" type="ORF">ENJ89_10290</name>
</gene>
<dbReference type="CDD" id="cd01347">
    <property type="entry name" value="ligand_gated_channel"/>
    <property type="match status" value="1"/>
</dbReference>
<protein>
    <submittedName>
        <fullName evidence="14">TonB-dependent receptor</fullName>
    </submittedName>
</protein>
<dbReference type="GO" id="GO:0044718">
    <property type="term" value="P:siderophore transmembrane transport"/>
    <property type="evidence" value="ECO:0007669"/>
    <property type="project" value="TreeGrafter"/>
</dbReference>
<dbReference type="GO" id="GO:0015344">
    <property type="term" value="F:siderophore uptake transmembrane transporter activity"/>
    <property type="evidence" value="ECO:0007669"/>
    <property type="project" value="TreeGrafter"/>
</dbReference>
<dbReference type="Gene3D" id="2.60.40.1120">
    <property type="entry name" value="Carboxypeptidase-like, regulatory domain"/>
    <property type="match status" value="1"/>
</dbReference>
<dbReference type="EMBL" id="DROD01000653">
    <property type="protein sequence ID" value="HHJ53572.1"/>
    <property type="molecule type" value="Genomic_DNA"/>
</dbReference>
<dbReference type="Gene3D" id="2.40.170.20">
    <property type="entry name" value="TonB-dependent receptor, beta-barrel domain"/>
    <property type="match status" value="1"/>
</dbReference>
<dbReference type="SUPFAM" id="SSF49464">
    <property type="entry name" value="Carboxypeptidase regulatory domain-like"/>
    <property type="match status" value="1"/>
</dbReference>
<keyword evidence="6 11" id="KW-0798">TonB box</keyword>
<evidence type="ECO:0000256" key="6">
    <source>
        <dbReference type="ARBA" id="ARBA00023077"/>
    </source>
</evidence>
<dbReference type="InterPro" id="IPR039426">
    <property type="entry name" value="TonB-dep_rcpt-like"/>
</dbReference>
<evidence type="ECO:0000256" key="10">
    <source>
        <dbReference type="PROSITE-ProRule" id="PRU01360"/>
    </source>
</evidence>
<comment type="caution">
    <text evidence="14">The sequence shown here is derived from an EMBL/GenBank/DDBJ whole genome shotgun (WGS) entry which is preliminary data.</text>
</comment>
<keyword evidence="3 10" id="KW-1134">Transmembrane beta strand</keyword>
<dbReference type="Pfam" id="PF07715">
    <property type="entry name" value="Plug"/>
    <property type="match status" value="1"/>
</dbReference>
<dbReference type="GO" id="GO:0009279">
    <property type="term" value="C:cell outer membrane"/>
    <property type="evidence" value="ECO:0007669"/>
    <property type="project" value="UniProtKB-SubCell"/>
</dbReference>
<dbReference type="InterPro" id="IPR008969">
    <property type="entry name" value="CarboxyPept-like_regulatory"/>
</dbReference>
<reference evidence="14" key="1">
    <citation type="journal article" date="2020" name="mSystems">
        <title>Genome- and Community-Level Interaction Insights into Carbon Utilization and Element Cycling Functions of Hydrothermarchaeota in Hydrothermal Sediment.</title>
        <authorList>
            <person name="Zhou Z."/>
            <person name="Liu Y."/>
            <person name="Xu W."/>
            <person name="Pan J."/>
            <person name="Luo Z.H."/>
            <person name="Li M."/>
        </authorList>
    </citation>
    <scope>NUCLEOTIDE SEQUENCE [LARGE SCALE GENOMIC DNA]</scope>
    <source>
        <strain evidence="14">HyVt-527</strain>
    </source>
</reference>
<dbReference type="PANTHER" id="PTHR30069">
    <property type="entry name" value="TONB-DEPENDENT OUTER MEMBRANE RECEPTOR"/>
    <property type="match status" value="1"/>
</dbReference>
<evidence type="ECO:0000256" key="11">
    <source>
        <dbReference type="RuleBase" id="RU003357"/>
    </source>
</evidence>
<sequence>VTGRVTDRESGDRLAGANIYIAGTRVGTASDAEGHFTLEIPERLRGKFRLVASYVGSHDRTRPLALPLDRDVTVDFALAPSQLYMDQIVVTGTRTERFLKDTPVTTQVIKSREIAESGSNNIADVIQEVTGVTIEQHDRFGSVTDLQGFDSNHILFLVNGIKVIGRLNGQFDISQIPAADIERIEIVKGATSAIYGSQAMGGVINIITRKPRHRLQLNGNLKIGSYRRINSGLTASLPIGAWSSKLFLGLRRFGGFDLDASDPFEDGSRFQKYNASLQAAGPVGNAAQVSGELSYFNERQKRILNNVFEAQTTNNRGEFKLSAKADSLLPISVKANLEYSLYRHEYGQIVRSSGFYKASDPTDNGYLLTEFLAHKTLGKHALNAGYSLEHETIRSRRVVNQFQQSVLQSLFIQDEYKLSAALTLLAGARYDHHSIYGQQLSPKISFMFSPWHTGRIRFGYGRGFRAPAFKELFLDFYVSDVNLTLKGNPDLKPEQSDALNLDYEYWNNNNYHVRLNLFYNQITEMISDVRVPGQGLTYTYKNFEKVKTWGGEWDMDFFPTDWLELKMGYRYMDSWVSTTGQALSGKLKHKGHTSLMFSLPHHIKWNIRALFYGPRYDYYIDDATGELSDKIKIPSYVLIHSNLSYRTPWHVKLILGVRNLTDYVKKFWGPMPGREWYAGFSFNY</sequence>
<evidence type="ECO:0000313" key="14">
    <source>
        <dbReference type="EMBL" id="HHJ53572.1"/>
    </source>
</evidence>
<evidence type="ECO:0000256" key="4">
    <source>
        <dbReference type="ARBA" id="ARBA00022692"/>
    </source>
</evidence>
<dbReference type="Pfam" id="PF13715">
    <property type="entry name" value="CarbopepD_reg_2"/>
    <property type="match status" value="1"/>
</dbReference>
<evidence type="ECO:0000256" key="8">
    <source>
        <dbReference type="ARBA" id="ARBA00023170"/>
    </source>
</evidence>
<evidence type="ECO:0000256" key="9">
    <source>
        <dbReference type="ARBA" id="ARBA00023237"/>
    </source>
</evidence>
<keyword evidence="2 10" id="KW-0813">Transport</keyword>
<evidence type="ECO:0000256" key="5">
    <source>
        <dbReference type="ARBA" id="ARBA00022729"/>
    </source>
</evidence>
<dbReference type="Pfam" id="PF00593">
    <property type="entry name" value="TonB_dep_Rec_b-barrel"/>
    <property type="match status" value="1"/>
</dbReference>
<dbReference type="SUPFAM" id="SSF56935">
    <property type="entry name" value="Porins"/>
    <property type="match status" value="1"/>
</dbReference>
<dbReference type="PROSITE" id="PS52016">
    <property type="entry name" value="TONB_DEPENDENT_REC_3"/>
    <property type="match status" value="1"/>
</dbReference>
<keyword evidence="4 10" id="KW-0812">Transmembrane</keyword>
<proteinExistence type="inferred from homology"/>
<feature type="domain" description="TonB-dependent receptor plug" evidence="13">
    <location>
        <begin position="100"/>
        <end position="203"/>
    </location>
</feature>
<comment type="similarity">
    <text evidence="10 11">Belongs to the TonB-dependent receptor family.</text>
</comment>
<dbReference type="AlphaFoldDB" id="A0A7V5PQV5"/>
<keyword evidence="5" id="KW-0732">Signal</keyword>
<keyword evidence="7 10" id="KW-0472">Membrane</keyword>
<keyword evidence="8 14" id="KW-0675">Receptor</keyword>